<dbReference type="OrthoDB" id="1747276at2759"/>
<evidence type="ECO:0000313" key="4">
    <source>
        <dbReference type="EMBL" id="KAB1202505.1"/>
    </source>
</evidence>
<evidence type="ECO:0000313" key="5">
    <source>
        <dbReference type="Proteomes" id="UP000516437"/>
    </source>
</evidence>
<proteinExistence type="predicted"/>
<dbReference type="Gene3D" id="2.40.50.100">
    <property type="match status" value="1"/>
</dbReference>
<dbReference type="EMBL" id="RXIC02000026">
    <property type="protein sequence ID" value="KAB1202505.1"/>
    <property type="molecule type" value="Genomic_DNA"/>
</dbReference>
<keyword evidence="5" id="KW-1185">Reference proteome</keyword>
<organism evidence="4 5">
    <name type="scientific">Morella rubra</name>
    <name type="common">Chinese bayberry</name>
    <dbReference type="NCBI Taxonomy" id="262757"/>
    <lineage>
        <taxon>Eukaryota</taxon>
        <taxon>Viridiplantae</taxon>
        <taxon>Streptophyta</taxon>
        <taxon>Embryophyta</taxon>
        <taxon>Tracheophyta</taxon>
        <taxon>Spermatophyta</taxon>
        <taxon>Magnoliopsida</taxon>
        <taxon>eudicotyledons</taxon>
        <taxon>Gunneridae</taxon>
        <taxon>Pentapetalae</taxon>
        <taxon>rosids</taxon>
        <taxon>fabids</taxon>
        <taxon>Fagales</taxon>
        <taxon>Myricaceae</taxon>
        <taxon>Morella</taxon>
    </lineage>
</organism>
<dbReference type="GO" id="GO:0006396">
    <property type="term" value="P:RNA processing"/>
    <property type="evidence" value="ECO:0007669"/>
    <property type="project" value="InterPro"/>
</dbReference>
<accession>A0A6A1UQ25</accession>
<dbReference type="InterPro" id="IPR039771">
    <property type="entry name" value="Csl4"/>
</dbReference>
<dbReference type="Proteomes" id="UP000516437">
    <property type="component" value="Chromosome 8"/>
</dbReference>
<dbReference type="InterPro" id="IPR025721">
    <property type="entry name" value="Exosome_cplx_N_dom"/>
</dbReference>
<evidence type="ECO:0000256" key="1">
    <source>
        <dbReference type="ARBA" id="ARBA00004604"/>
    </source>
</evidence>
<comment type="caution">
    <text evidence="4">The sequence shown here is derived from an EMBL/GenBank/DDBJ whole genome shotgun (WGS) entry which is preliminary data.</text>
</comment>
<dbReference type="GO" id="GO:0000176">
    <property type="term" value="C:nuclear exosome (RNase complex)"/>
    <property type="evidence" value="ECO:0007669"/>
    <property type="project" value="TreeGrafter"/>
</dbReference>
<dbReference type="SUPFAM" id="SSF110324">
    <property type="entry name" value="Ribosomal L27 protein-like"/>
    <property type="match status" value="1"/>
</dbReference>
<dbReference type="Pfam" id="PF14382">
    <property type="entry name" value="ECR1_N"/>
    <property type="match status" value="1"/>
</dbReference>
<protein>
    <recommendedName>
        <fullName evidence="3">Exosome complex component N-terminal domain-containing protein</fullName>
    </recommendedName>
</protein>
<gene>
    <name evidence="4" type="ORF">CJ030_MR8G022020</name>
</gene>
<dbReference type="GO" id="GO:0005737">
    <property type="term" value="C:cytoplasm"/>
    <property type="evidence" value="ECO:0007669"/>
    <property type="project" value="TreeGrafter"/>
</dbReference>
<keyword evidence="2" id="KW-0271">Exosome</keyword>
<dbReference type="AlphaFoldDB" id="A0A6A1UQ25"/>
<dbReference type="GO" id="GO:0005730">
    <property type="term" value="C:nucleolus"/>
    <property type="evidence" value="ECO:0007669"/>
    <property type="project" value="UniProtKB-SubCell"/>
</dbReference>
<dbReference type="PANTHER" id="PTHR12686:SF8">
    <property type="entry name" value="EXOSOME COMPLEX COMPONENT CSL4"/>
    <property type="match status" value="1"/>
</dbReference>
<evidence type="ECO:0000259" key="3">
    <source>
        <dbReference type="Pfam" id="PF14382"/>
    </source>
</evidence>
<dbReference type="PANTHER" id="PTHR12686">
    <property type="entry name" value="3'-5' EXORIBONUCLEASE CSL4-RELATED"/>
    <property type="match status" value="1"/>
</dbReference>
<evidence type="ECO:0000256" key="2">
    <source>
        <dbReference type="ARBA" id="ARBA00022835"/>
    </source>
</evidence>
<reference evidence="4 5" key="1">
    <citation type="journal article" date="2019" name="Plant Biotechnol. J.">
        <title>The red bayberry genome and genetic basis of sex determination.</title>
        <authorList>
            <person name="Jia H.M."/>
            <person name="Jia H.J."/>
            <person name="Cai Q.L."/>
            <person name="Wang Y."/>
            <person name="Zhao H.B."/>
            <person name="Yang W.F."/>
            <person name="Wang G.Y."/>
            <person name="Li Y.H."/>
            <person name="Zhan D.L."/>
            <person name="Shen Y.T."/>
            <person name="Niu Q.F."/>
            <person name="Chang L."/>
            <person name="Qiu J."/>
            <person name="Zhao L."/>
            <person name="Xie H.B."/>
            <person name="Fu W.Y."/>
            <person name="Jin J."/>
            <person name="Li X.W."/>
            <person name="Jiao Y."/>
            <person name="Zhou C.C."/>
            <person name="Tu T."/>
            <person name="Chai C.Y."/>
            <person name="Gao J.L."/>
            <person name="Fan L.J."/>
            <person name="van de Weg E."/>
            <person name="Wang J.Y."/>
            <person name="Gao Z.S."/>
        </authorList>
    </citation>
    <scope>NUCLEOTIDE SEQUENCE [LARGE SCALE GENOMIC DNA]</scope>
    <source>
        <tissue evidence="4">Leaves</tissue>
    </source>
</reference>
<comment type="subcellular location">
    <subcellularLocation>
        <location evidence="1">Nucleus</location>
        <location evidence="1">Nucleolus</location>
    </subcellularLocation>
</comment>
<feature type="domain" description="Exosome complex component N-terminal" evidence="3">
    <location>
        <begin position="10"/>
        <end position="45"/>
    </location>
</feature>
<name>A0A6A1UQ25_9ROSI</name>
<sequence length="161" mass="17331">MEEEGKVRDMVTPGEVLGKASDVRPGKGTYAVPYNDLVYASLTGIHHSVPPVPDSTDQRPTVEVTDHKAHGAVPETGSVIIARSSSSRDGFGGTDLVAVEVRFTGKTVFKIRGEGARDEEWIRLGLSPSKVFSLGGSKGLFGMLERCPNCQFISKYVLSHL</sequence>